<evidence type="ECO:0000256" key="1">
    <source>
        <dbReference type="SAM" id="SignalP"/>
    </source>
</evidence>
<dbReference type="Proteomes" id="UP000275078">
    <property type="component" value="Unassembled WGS sequence"/>
</dbReference>
<feature type="chain" id="PRO_5018008543" description="Extracellular membrane protein CFEM domain-containing protein" evidence="1">
    <location>
        <begin position="19"/>
        <end position="172"/>
    </location>
</feature>
<dbReference type="EMBL" id="ML119735">
    <property type="protein sequence ID" value="RPA76881.1"/>
    <property type="molecule type" value="Genomic_DNA"/>
</dbReference>
<dbReference type="AlphaFoldDB" id="A0A3N4HY56"/>
<feature type="signal peptide" evidence="1">
    <location>
        <begin position="1"/>
        <end position="18"/>
    </location>
</feature>
<keyword evidence="1" id="KW-0732">Signal</keyword>
<keyword evidence="3" id="KW-1185">Reference proteome</keyword>
<evidence type="ECO:0008006" key="4">
    <source>
        <dbReference type="Google" id="ProtNLM"/>
    </source>
</evidence>
<name>A0A3N4HY56_ASCIM</name>
<protein>
    <recommendedName>
        <fullName evidence="4">Extracellular membrane protein CFEM domain-containing protein</fullName>
    </recommendedName>
</protein>
<gene>
    <name evidence="2" type="ORF">BJ508DRAFT_330660</name>
</gene>
<evidence type="ECO:0000313" key="3">
    <source>
        <dbReference type="Proteomes" id="UP000275078"/>
    </source>
</evidence>
<proteinExistence type="predicted"/>
<organism evidence="2 3">
    <name type="scientific">Ascobolus immersus RN42</name>
    <dbReference type="NCBI Taxonomy" id="1160509"/>
    <lineage>
        <taxon>Eukaryota</taxon>
        <taxon>Fungi</taxon>
        <taxon>Dikarya</taxon>
        <taxon>Ascomycota</taxon>
        <taxon>Pezizomycotina</taxon>
        <taxon>Pezizomycetes</taxon>
        <taxon>Pezizales</taxon>
        <taxon>Ascobolaceae</taxon>
        <taxon>Ascobolus</taxon>
    </lineage>
</organism>
<reference evidence="2 3" key="1">
    <citation type="journal article" date="2018" name="Nat. Ecol. Evol.">
        <title>Pezizomycetes genomes reveal the molecular basis of ectomycorrhizal truffle lifestyle.</title>
        <authorList>
            <person name="Murat C."/>
            <person name="Payen T."/>
            <person name="Noel B."/>
            <person name="Kuo A."/>
            <person name="Morin E."/>
            <person name="Chen J."/>
            <person name="Kohler A."/>
            <person name="Krizsan K."/>
            <person name="Balestrini R."/>
            <person name="Da Silva C."/>
            <person name="Montanini B."/>
            <person name="Hainaut M."/>
            <person name="Levati E."/>
            <person name="Barry K.W."/>
            <person name="Belfiori B."/>
            <person name="Cichocki N."/>
            <person name="Clum A."/>
            <person name="Dockter R.B."/>
            <person name="Fauchery L."/>
            <person name="Guy J."/>
            <person name="Iotti M."/>
            <person name="Le Tacon F."/>
            <person name="Lindquist E.A."/>
            <person name="Lipzen A."/>
            <person name="Malagnac F."/>
            <person name="Mello A."/>
            <person name="Molinier V."/>
            <person name="Miyauchi S."/>
            <person name="Poulain J."/>
            <person name="Riccioni C."/>
            <person name="Rubini A."/>
            <person name="Sitrit Y."/>
            <person name="Splivallo R."/>
            <person name="Traeger S."/>
            <person name="Wang M."/>
            <person name="Zifcakova L."/>
            <person name="Wipf D."/>
            <person name="Zambonelli A."/>
            <person name="Paolocci F."/>
            <person name="Nowrousian M."/>
            <person name="Ottonello S."/>
            <person name="Baldrian P."/>
            <person name="Spatafora J.W."/>
            <person name="Henrissat B."/>
            <person name="Nagy L.G."/>
            <person name="Aury J.M."/>
            <person name="Wincker P."/>
            <person name="Grigoriev I.V."/>
            <person name="Bonfante P."/>
            <person name="Martin F.M."/>
        </authorList>
    </citation>
    <scope>NUCLEOTIDE SEQUENCE [LARGE SCALE GENOMIC DNA]</scope>
    <source>
        <strain evidence="2 3">RN42</strain>
    </source>
</reference>
<accession>A0A3N4HY56</accession>
<sequence>MKLITTLVLLTTPLAVLAVEYNPTVLTDLPTLMAAHAPCTRPCYDPYYKAFMTSKVIHPKCAIKGTAGEKVDWGCTFCRITTENTTEANAYALEKKLDDELESCLKGIEKECEAADENGRWNTGWMRIMDCEATLNATKDSKSGATVVGVNGDFGMATAVFLGFIGYITLFV</sequence>
<evidence type="ECO:0000313" key="2">
    <source>
        <dbReference type="EMBL" id="RPA76881.1"/>
    </source>
</evidence>